<feature type="region of interest" description="Disordered" evidence="1">
    <location>
        <begin position="294"/>
        <end position="319"/>
    </location>
</feature>
<evidence type="ECO:0000313" key="3">
    <source>
        <dbReference type="Proteomes" id="UP001281761"/>
    </source>
</evidence>
<reference evidence="2 3" key="1">
    <citation type="journal article" date="2022" name="bioRxiv">
        <title>Genomics of Preaxostyla Flagellates Illuminates Evolutionary Transitions and the Path Towards Mitochondrial Loss.</title>
        <authorList>
            <person name="Novak L.V.F."/>
            <person name="Treitli S.C."/>
            <person name="Pyrih J."/>
            <person name="Halakuc P."/>
            <person name="Pipaliya S.V."/>
            <person name="Vacek V."/>
            <person name="Brzon O."/>
            <person name="Soukal P."/>
            <person name="Eme L."/>
            <person name="Dacks J.B."/>
            <person name="Karnkowska A."/>
            <person name="Elias M."/>
            <person name="Hampl V."/>
        </authorList>
    </citation>
    <scope>NUCLEOTIDE SEQUENCE [LARGE SCALE GENOMIC DNA]</scope>
    <source>
        <strain evidence="2">NAU3</strain>
        <tissue evidence="2">Gut</tissue>
    </source>
</reference>
<feature type="compositionally biased region" description="Polar residues" evidence="1">
    <location>
        <begin position="100"/>
        <end position="110"/>
    </location>
</feature>
<dbReference type="Proteomes" id="UP001281761">
    <property type="component" value="Unassembled WGS sequence"/>
</dbReference>
<evidence type="ECO:0000313" key="2">
    <source>
        <dbReference type="EMBL" id="KAK2964122.1"/>
    </source>
</evidence>
<keyword evidence="3" id="KW-1185">Reference proteome</keyword>
<evidence type="ECO:0000256" key="1">
    <source>
        <dbReference type="SAM" id="MobiDB-lite"/>
    </source>
</evidence>
<protein>
    <recommendedName>
        <fullName evidence="4">Ubiquitin-like domain-containing protein</fullName>
    </recommendedName>
</protein>
<dbReference type="EMBL" id="JARBJD010000003">
    <property type="protein sequence ID" value="KAK2964122.1"/>
    <property type="molecule type" value="Genomic_DNA"/>
</dbReference>
<name>A0ABQ9YK49_9EUKA</name>
<comment type="caution">
    <text evidence="2">The sequence shown here is derived from an EMBL/GenBank/DDBJ whole genome shotgun (WGS) entry which is preliminary data.</text>
</comment>
<organism evidence="2 3">
    <name type="scientific">Blattamonas nauphoetae</name>
    <dbReference type="NCBI Taxonomy" id="2049346"/>
    <lineage>
        <taxon>Eukaryota</taxon>
        <taxon>Metamonada</taxon>
        <taxon>Preaxostyla</taxon>
        <taxon>Oxymonadida</taxon>
        <taxon>Blattamonas</taxon>
    </lineage>
</organism>
<feature type="compositionally biased region" description="Polar residues" evidence="1">
    <location>
        <begin position="300"/>
        <end position="316"/>
    </location>
</feature>
<accession>A0ABQ9YK49</accession>
<evidence type="ECO:0008006" key="4">
    <source>
        <dbReference type="Google" id="ProtNLM"/>
    </source>
</evidence>
<sequence>MIPSKTRPEQHESFFAQTQWNNRLFKISVGNSHTCQTVPVSKIRSKLSRLLSSDSNPETDFVLVCKEQVLNDSQIGSDVDLREGDIVQIYRVSDLISKQTLQNSDHMSSNDVKRQAQTPPPPTHSARPPRSPAPSRPLINERHDPITNDENEQKTKLIELIEQLEKEIEQLNLIKHAQNESKKKVRESTESSHSEALREITAHWETELDQIRDAWETDRIGHINEMNELYEKLKGARQRRQVDQEKQQFINQNKSRLIELGACFDQTEKLRTEGRMLNDQLSRTFSSFLAHQSRLEEGQSHTTQRPPRDGASTSKRQQGRVIDGLWSNIEAEQKQLNELFHEYTRLRENEDGLCGRTQSIALVAPPPSQSNPAPTDPDITSRFDHCVFQGTQWQTSEPIAELGNAVLGGRSCAFFDLSVQSQTATVGIPFFSHSSSSFPPLPQHHSAQSQFNLIATHLFASLLSNSLSLSVQDMASLSTSPDLPTSPLPFHYQLLCTAGWVGDDKVESSATKPNFVSTLAELIIFTDNAFSPLLGKTRNATCIFVELELSFAKCGTNLVSPLHTHRPCRLLFAHIDVRQSTPVSSFLNILSDVNSVLAQPSSPRSMPSTITQQEIVRMAVAERISQASEDSHTLSSFERNIKQLLEVIPRSPLSTFWHSLQAILGDPHSCFFLLANLGSDCSEDQKGVLLDTVRQLTHTFNEYRTTQA</sequence>
<feature type="region of interest" description="Disordered" evidence="1">
    <location>
        <begin position="100"/>
        <end position="152"/>
    </location>
</feature>
<gene>
    <name evidence="2" type="ORF">BLNAU_653</name>
</gene>
<proteinExistence type="predicted"/>
<feature type="compositionally biased region" description="Pro residues" evidence="1">
    <location>
        <begin position="118"/>
        <end position="135"/>
    </location>
</feature>
<feature type="compositionally biased region" description="Basic and acidic residues" evidence="1">
    <location>
        <begin position="139"/>
        <end position="152"/>
    </location>
</feature>